<dbReference type="EMBL" id="GGEC01053043">
    <property type="protein sequence ID" value="MBX33527.1"/>
    <property type="molecule type" value="Transcribed_RNA"/>
</dbReference>
<proteinExistence type="predicted"/>
<sequence length="111" mass="12869">MISWRVRISNGLKAKQGRIASMLLSPRSMDGSLSEFMMGLTAQMRRIIFCPIYTLPYRKSLKVCCGMMTSLSLLKFLPLLLPLFTLKERVVIRLQVLIQDWKMWCQVVTLK</sequence>
<evidence type="ECO:0000313" key="1">
    <source>
        <dbReference type="EMBL" id="MBX33527.1"/>
    </source>
</evidence>
<protein>
    <submittedName>
        <fullName evidence="1">Uncharacterized protein</fullName>
    </submittedName>
</protein>
<organism evidence="1">
    <name type="scientific">Rhizophora mucronata</name>
    <name type="common">Asiatic mangrove</name>
    <dbReference type="NCBI Taxonomy" id="61149"/>
    <lineage>
        <taxon>Eukaryota</taxon>
        <taxon>Viridiplantae</taxon>
        <taxon>Streptophyta</taxon>
        <taxon>Embryophyta</taxon>
        <taxon>Tracheophyta</taxon>
        <taxon>Spermatophyta</taxon>
        <taxon>Magnoliopsida</taxon>
        <taxon>eudicotyledons</taxon>
        <taxon>Gunneridae</taxon>
        <taxon>Pentapetalae</taxon>
        <taxon>rosids</taxon>
        <taxon>fabids</taxon>
        <taxon>Malpighiales</taxon>
        <taxon>Rhizophoraceae</taxon>
        <taxon>Rhizophora</taxon>
    </lineage>
</organism>
<reference evidence="1" key="1">
    <citation type="submission" date="2018-02" db="EMBL/GenBank/DDBJ databases">
        <title>Rhizophora mucronata_Transcriptome.</title>
        <authorList>
            <person name="Meera S.P."/>
            <person name="Sreeshan A."/>
            <person name="Augustine A."/>
        </authorList>
    </citation>
    <scope>NUCLEOTIDE SEQUENCE</scope>
    <source>
        <tissue evidence="1">Leaf</tissue>
    </source>
</reference>
<name>A0A2P2MTH4_RHIMU</name>
<dbReference type="AlphaFoldDB" id="A0A2P2MTH4"/>
<accession>A0A2P2MTH4</accession>